<sequence length="361" mass="41737">MKLVNKERRIKYLGFDDKWFIIIGIIVLSFIADFIFSNSFGRDLPIEHALVSWSVSLFFSTLNWFAIREIMIQLRIRFPEYKDTFKRIILFSIAIILTVILIDTAGSAFLKKIAGLNFNHIEKSKIISIIIISMMTMSIYEAISFYAKLQKSIRDEEKAKRAIVQIQLDALRNQAQPHFLFNTLNTLRDIIDQNTKEEAKQFVDKIADVYRFILESGSANLIPLHDELKFAQSYLHIQSERFGENLKVVWDIPSKTLNLLIVPMSLQLLLENAIKHNVISKNKPLHISIQAADDLLIVKNKIQPKSTQMPSTKLGLKNIERRYALISHKSIEIVNDGEMFSIFLPLLNEADQKKIHEDINH</sequence>
<dbReference type="AlphaFoldDB" id="A0AA37WCI7"/>
<dbReference type="RefSeq" id="WP_235293328.1">
    <property type="nucleotide sequence ID" value="NZ_BSOH01000005.1"/>
</dbReference>
<dbReference type="GO" id="GO:0000155">
    <property type="term" value="F:phosphorelay sensor kinase activity"/>
    <property type="evidence" value="ECO:0007669"/>
    <property type="project" value="InterPro"/>
</dbReference>
<dbReference type="Proteomes" id="UP001156666">
    <property type="component" value="Unassembled WGS sequence"/>
</dbReference>
<dbReference type="InterPro" id="IPR010559">
    <property type="entry name" value="Sig_transdc_His_kin_internal"/>
</dbReference>
<keyword evidence="1" id="KW-0472">Membrane</keyword>
<accession>A0AA37WCI7</accession>
<feature type="transmembrane region" description="Helical" evidence="1">
    <location>
        <begin position="88"/>
        <end position="106"/>
    </location>
</feature>
<keyword evidence="1" id="KW-0812">Transmembrane</keyword>
<feature type="domain" description="Signal transduction histidine kinase internal region" evidence="2">
    <location>
        <begin position="167"/>
        <end position="246"/>
    </location>
</feature>
<dbReference type="PANTHER" id="PTHR34220:SF7">
    <property type="entry name" value="SENSOR HISTIDINE KINASE YPDA"/>
    <property type="match status" value="1"/>
</dbReference>
<proteinExistence type="predicted"/>
<reference evidence="3" key="1">
    <citation type="journal article" date="2014" name="Int. J. Syst. Evol. Microbiol.">
        <title>Complete genome sequence of Corynebacterium casei LMG S-19264T (=DSM 44701T), isolated from a smear-ripened cheese.</title>
        <authorList>
            <consortium name="US DOE Joint Genome Institute (JGI-PGF)"/>
            <person name="Walter F."/>
            <person name="Albersmeier A."/>
            <person name="Kalinowski J."/>
            <person name="Ruckert C."/>
        </authorList>
    </citation>
    <scope>NUCLEOTIDE SEQUENCE</scope>
    <source>
        <strain evidence="3">NBRC 108769</strain>
    </source>
</reference>
<reference evidence="3" key="2">
    <citation type="submission" date="2023-01" db="EMBL/GenBank/DDBJ databases">
        <title>Draft genome sequence of Portibacter lacus strain NBRC 108769.</title>
        <authorList>
            <person name="Sun Q."/>
            <person name="Mori K."/>
        </authorList>
    </citation>
    <scope>NUCLEOTIDE SEQUENCE</scope>
    <source>
        <strain evidence="3">NBRC 108769</strain>
    </source>
</reference>
<evidence type="ECO:0000259" key="2">
    <source>
        <dbReference type="Pfam" id="PF06580"/>
    </source>
</evidence>
<evidence type="ECO:0000313" key="3">
    <source>
        <dbReference type="EMBL" id="GLR16526.1"/>
    </source>
</evidence>
<feature type="transmembrane region" description="Helical" evidence="1">
    <location>
        <begin position="126"/>
        <end position="147"/>
    </location>
</feature>
<keyword evidence="3" id="KW-0808">Transferase</keyword>
<feature type="transmembrane region" description="Helical" evidence="1">
    <location>
        <begin position="49"/>
        <end position="67"/>
    </location>
</feature>
<dbReference type="Pfam" id="PF06580">
    <property type="entry name" value="His_kinase"/>
    <property type="match status" value="1"/>
</dbReference>
<dbReference type="InterPro" id="IPR050640">
    <property type="entry name" value="Bact_2-comp_sensor_kinase"/>
</dbReference>
<dbReference type="EMBL" id="BSOH01000005">
    <property type="protein sequence ID" value="GLR16526.1"/>
    <property type="molecule type" value="Genomic_DNA"/>
</dbReference>
<gene>
    <name evidence="3" type="ORF">GCM10007940_11410</name>
</gene>
<comment type="caution">
    <text evidence="3">The sequence shown here is derived from an EMBL/GenBank/DDBJ whole genome shotgun (WGS) entry which is preliminary data.</text>
</comment>
<keyword evidence="1" id="KW-1133">Transmembrane helix</keyword>
<evidence type="ECO:0000313" key="4">
    <source>
        <dbReference type="Proteomes" id="UP001156666"/>
    </source>
</evidence>
<keyword evidence="3" id="KW-0418">Kinase</keyword>
<protein>
    <submittedName>
        <fullName evidence="3">Histidine kinase</fullName>
    </submittedName>
</protein>
<dbReference type="PANTHER" id="PTHR34220">
    <property type="entry name" value="SENSOR HISTIDINE KINASE YPDA"/>
    <property type="match status" value="1"/>
</dbReference>
<name>A0AA37WCI7_9BACT</name>
<organism evidence="3 4">
    <name type="scientific">Portibacter lacus</name>
    <dbReference type="NCBI Taxonomy" id="1099794"/>
    <lineage>
        <taxon>Bacteria</taxon>
        <taxon>Pseudomonadati</taxon>
        <taxon>Bacteroidota</taxon>
        <taxon>Saprospiria</taxon>
        <taxon>Saprospirales</taxon>
        <taxon>Haliscomenobacteraceae</taxon>
        <taxon>Portibacter</taxon>
    </lineage>
</organism>
<dbReference type="GO" id="GO:0016020">
    <property type="term" value="C:membrane"/>
    <property type="evidence" value="ECO:0007669"/>
    <property type="project" value="InterPro"/>
</dbReference>
<feature type="transmembrane region" description="Helical" evidence="1">
    <location>
        <begin position="20"/>
        <end position="37"/>
    </location>
</feature>
<evidence type="ECO:0000256" key="1">
    <source>
        <dbReference type="SAM" id="Phobius"/>
    </source>
</evidence>
<keyword evidence="4" id="KW-1185">Reference proteome</keyword>